<comment type="caution">
    <text evidence="2">The sequence shown here is derived from an EMBL/GenBank/DDBJ whole genome shotgun (WGS) entry which is preliminary data.</text>
</comment>
<feature type="region of interest" description="Disordered" evidence="1">
    <location>
        <begin position="196"/>
        <end position="230"/>
    </location>
</feature>
<protein>
    <submittedName>
        <fullName evidence="2">Uncharacterized protein</fullName>
    </submittedName>
</protein>
<feature type="compositionally biased region" description="Low complexity" evidence="1">
    <location>
        <begin position="149"/>
        <end position="164"/>
    </location>
</feature>
<feature type="region of interest" description="Disordered" evidence="1">
    <location>
        <begin position="1"/>
        <end position="173"/>
    </location>
</feature>
<feature type="compositionally biased region" description="Basic and acidic residues" evidence="1">
    <location>
        <begin position="1"/>
        <end position="12"/>
    </location>
</feature>
<proteinExistence type="predicted"/>
<feature type="compositionally biased region" description="Basic residues" evidence="1">
    <location>
        <begin position="49"/>
        <end position="60"/>
    </location>
</feature>
<sequence>MWAENLRMETSRPGRYGPAAESRPHAAASASRTGKRAGRHRQFPVSRSSSRRRPPPRRPSPRLAVRVPDRRRRSRVALRLPDRRGQAALASPFASQIGPPPRPPTRALPRAAVLLAASSPSPSRPSTPRSGQPRRRPSSVALGPKPTTCSRRGGPSPPSSCFRRPAPPRSRRRAAFILEPEVPRLPVPVNVLLEPGGERLAVPDSPPRSRRPRSPLSIRAPTQRTRMPDVLARDNGVASTAAAGWLGAQQQHLLCRPGRKTKGEERRR</sequence>
<organism evidence="2 3">
    <name type="scientific">Panicum virgatum</name>
    <name type="common">Blackwell switchgrass</name>
    <dbReference type="NCBI Taxonomy" id="38727"/>
    <lineage>
        <taxon>Eukaryota</taxon>
        <taxon>Viridiplantae</taxon>
        <taxon>Streptophyta</taxon>
        <taxon>Embryophyta</taxon>
        <taxon>Tracheophyta</taxon>
        <taxon>Spermatophyta</taxon>
        <taxon>Magnoliopsida</taxon>
        <taxon>Liliopsida</taxon>
        <taxon>Poales</taxon>
        <taxon>Poaceae</taxon>
        <taxon>PACMAD clade</taxon>
        <taxon>Panicoideae</taxon>
        <taxon>Panicodae</taxon>
        <taxon>Paniceae</taxon>
        <taxon>Panicinae</taxon>
        <taxon>Panicum</taxon>
        <taxon>Panicum sect. Hiantes</taxon>
    </lineage>
</organism>
<feature type="compositionally biased region" description="Basic residues" evidence="1">
    <location>
        <begin position="33"/>
        <end position="42"/>
    </location>
</feature>
<gene>
    <name evidence="2" type="ORF">PVAP13_1KG548150</name>
</gene>
<accession>A0A8T0XRZ9</accession>
<dbReference type="EMBL" id="CM029037">
    <property type="protein sequence ID" value="KAG2662640.1"/>
    <property type="molecule type" value="Genomic_DNA"/>
</dbReference>
<evidence type="ECO:0000313" key="2">
    <source>
        <dbReference type="EMBL" id="KAG2662640.1"/>
    </source>
</evidence>
<evidence type="ECO:0000256" key="1">
    <source>
        <dbReference type="SAM" id="MobiDB-lite"/>
    </source>
</evidence>
<evidence type="ECO:0000313" key="3">
    <source>
        <dbReference type="Proteomes" id="UP000823388"/>
    </source>
</evidence>
<feature type="compositionally biased region" description="Low complexity" evidence="1">
    <location>
        <begin position="18"/>
        <end position="32"/>
    </location>
</feature>
<dbReference type="Proteomes" id="UP000823388">
    <property type="component" value="Chromosome 1K"/>
</dbReference>
<keyword evidence="3" id="KW-1185">Reference proteome</keyword>
<dbReference type="AlphaFoldDB" id="A0A8T0XRZ9"/>
<name>A0A8T0XRZ9_PANVG</name>
<feature type="compositionally biased region" description="Low complexity" evidence="1">
    <location>
        <begin position="107"/>
        <end position="131"/>
    </location>
</feature>
<reference evidence="2" key="1">
    <citation type="submission" date="2020-05" db="EMBL/GenBank/DDBJ databases">
        <title>WGS assembly of Panicum virgatum.</title>
        <authorList>
            <person name="Lovell J.T."/>
            <person name="Jenkins J."/>
            <person name="Shu S."/>
            <person name="Juenger T.E."/>
            <person name="Schmutz J."/>
        </authorList>
    </citation>
    <scope>NUCLEOTIDE SEQUENCE</scope>
    <source>
        <strain evidence="2">AP13</strain>
    </source>
</reference>